<dbReference type="OrthoDB" id="5315820at2759"/>
<feature type="region of interest" description="Disordered" evidence="1">
    <location>
        <begin position="270"/>
        <end position="390"/>
    </location>
</feature>
<evidence type="ECO:0000313" key="3">
    <source>
        <dbReference type="Proteomes" id="UP000283895"/>
    </source>
</evidence>
<comment type="caution">
    <text evidence="2">The sequence shown here is derived from an EMBL/GenBank/DDBJ whole genome shotgun (WGS) entry which is preliminary data.</text>
</comment>
<feature type="region of interest" description="Disordered" evidence="1">
    <location>
        <begin position="1"/>
        <end position="121"/>
    </location>
</feature>
<feature type="compositionally biased region" description="Basic and acidic residues" evidence="1">
    <location>
        <begin position="270"/>
        <end position="286"/>
    </location>
</feature>
<feature type="compositionally biased region" description="Low complexity" evidence="1">
    <location>
        <begin position="29"/>
        <end position="42"/>
    </location>
</feature>
<evidence type="ECO:0000313" key="2">
    <source>
        <dbReference type="EMBL" id="ROW07282.1"/>
    </source>
</evidence>
<name>A0A423WV64_9PEZI</name>
<feature type="compositionally biased region" description="Low complexity" evidence="1">
    <location>
        <begin position="288"/>
        <end position="303"/>
    </location>
</feature>
<dbReference type="EMBL" id="LKEA01000008">
    <property type="protein sequence ID" value="ROW07282.1"/>
    <property type="molecule type" value="Genomic_DNA"/>
</dbReference>
<reference evidence="2 3" key="1">
    <citation type="submission" date="2015-09" db="EMBL/GenBank/DDBJ databases">
        <title>Host preference determinants of Valsa canker pathogens revealed by comparative genomics.</title>
        <authorList>
            <person name="Yin Z."/>
            <person name="Huang L."/>
        </authorList>
    </citation>
    <scope>NUCLEOTIDE SEQUENCE [LARGE SCALE GENOMIC DNA]</scope>
    <source>
        <strain evidence="2 3">03-1</strain>
    </source>
</reference>
<dbReference type="AlphaFoldDB" id="A0A423WV64"/>
<feature type="compositionally biased region" description="Basic and acidic residues" evidence="1">
    <location>
        <begin position="356"/>
        <end position="366"/>
    </location>
</feature>
<feature type="compositionally biased region" description="Polar residues" evidence="1">
    <location>
        <begin position="100"/>
        <end position="111"/>
    </location>
</feature>
<keyword evidence="3" id="KW-1185">Reference proteome</keyword>
<feature type="compositionally biased region" description="Basic and acidic residues" evidence="1">
    <location>
        <begin position="379"/>
        <end position="390"/>
    </location>
</feature>
<sequence>MAQPHPTLINLPQPPSNPDTPSEIPGTPTSTTTSLSALSTTAIKDGHRGHALPSTAHRGHHQHASQGSLDAERADRISRLAGLSNVSQLRSPPNAGSAYYANNSPQTTPTSAGFPPNAHQSVAPLIQGAPAYFDSNGQPVAVTKMSTVGTASATESDFIEQDIDMMSTDTNFARDTEVDSASGYVGTGHIDHADMDVDEDMTNRSVGQFEQEDNMSDDGSASLVGFGEGANSTISGPIYVRRPLPGMDGLQRSSSGLNEGVIMAARRQRLDREDAAAAAERRDARMMDGVASDGGPSGSGSATADEETFVDTTNSGPMPASGGAFQPGHTSSLRETQHGAGTRHHWNHQQPPTAREASDRAIREQGLDNGGSSSSGKRLTFEDPKGPRSG</sequence>
<accession>A0A423WV64</accession>
<dbReference type="STRING" id="356882.A0A423WV64"/>
<gene>
    <name evidence="2" type="ORF">VMCG_03954</name>
</gene>
<proteinExistence type="predicted"/>
<protein>
    <submittedName>
        <fullName evidence="2">Uncharacterized protein</fullName>
    </submittedName>
</protein>
<dbReference type="Proteomes" id="UP000283895">
    <property type="component" value="Unassembled WGS sequence"/>
</dbReference>
<organism evidence="2 3">
    <name type="scientific">Cytospora schulzeri</name>
    <dbReference type="NCBI Taxonomy" id="448051"/>
    <lineage>
        <taxon>Eukaryota</taxon>
        <taxon>Fungi</taxon>
        <taxon>Dikarya</taxon>
        <taxon>Ascomycota</taxon>
        <taxon>Pezizomycotina</taxon>
        <taxon>Sordariomycetes</taxon>
        <taxon>Sordariomycetidae</taxon>
        <taxon>Diaporthales</taxon>
        <taxon>Cytosporaceae</taxon>
        <taxon>Cytospora</taxon>
    </lineage>
</organism>
<evidence type="ECO:0000256" key="1">
    <source>
        <dbReference type="SAM" id="MobiDB-lite"/>
    </source>
</evidence>